<dbReference type="InterPro" id="IPR015202">
    <property type="entry name" value="GO-like_E_set"/>
</dbReference>
<feature type="domain" description="F5/8 type C" evidence="4">
    <location>
        <begin position="9"/>
        <end position="166"/>
    </location>
</feature>
<reference evidence="5 6" key="1">
    <citation type="journal article" date="2017" name="G3 (Bethesda)">
        <title>First Draft Genome Sequence of the Pathogenic Fungus Lomentospora prolificans (Formerly Scedosporium prolificans).</title>
        <authorList>
            <person name="Luo R."/>
            <person name="Zimin A."/>
            <person name="Workman R."/>
            <person name="Fan Y."/>
            <person name="Pertea G."/>
            <person name="Grossman N."/>
            <person name="Wear M.P."/>
            <person name="Jia B."/>
            <person name="Miller H."/>
            <person name="Casadevall A."/>
            <person name="Timp W."/>
            <person name="Zhang S.X."/>
            <person name="Salzberg S.L."/>
        </authorList>
    </citation>
    <scope>NUCLEOTIDE SEQUENCE [LARGE SCALE GENOMIC DNA]</scope>
    <source>
        <strain evidence="5 6">JHH-5317</strain>
    </source>
</reference>
<organism evidence="5 6">
    <name type="scientific">Lomentospora prolificans</name>
    <dbReference type="NCBI Taxonomy" id="41688"/>
    <lineage>
        <taxon>Eukaryota</taxon>
        <taxon>Fungi</taxon>
        <taxon>Dikarya</taxon>
        <taxon>Ascomycota</taxon>
        <taxon>Pezizomycotina</taxon>
        <taxon>Sordariomycetes</taxon>
        <taxon>Hypocreomycetidae</taxon>
        <taxon>Microascales</taxon>
        <taxon>Microascaceae</taxon>
        <taxon>Lomentospora</taxon>
    </lineage>
</organism>
<dbReference type="Gene3D" id="2.130.10.80">
    <property type="entry name" value="Galactose oxidase/kelch, beta-propeller"/>
    <property type="match status" value="1"/>
</dbReference>
<feature type="signal peptide" evidence="3">
    <location>
        <begin position="1"/>
        <end position="17"/>
    </location>
</feature>
<dbReference type="EMBL" id="NLAX01000005">
    <property type="protein sequence ID" value="PKS11720.1"/>
    <property type="molecule type" value="Genomic_DNA"/>
</dbReference>
<dbReference type="InterPro" id="IPR014756">
    <property type="entry name" value="Ig_E-set"/>
</dbReference>
<comment type="caution">
    <text evidence="5">The sequence shown here is derived from an EMBL/GenBank/DDBJ whole genome shotgun (WGS) entry which is preliminary data.</text>
</comment>
<dbReference type="InParanoid" id="A0A2N3NH04"/>
<accession>A0A2N3NH04</accession>
<dbReference type="Pfam" id="PF07250">
    <property type="entry name" value="Glyoxal_oxid_N"/>
    <property type="match status" value="1"/>
</dbReference>
<dbReference type="PANTHER" id="PTHR32208:SF68">
    <property type="entry name" value="GALACTOSE OXIDASE"/>
    <property type="match status" value="1"/>
</dbReference>
<dbReference type="Gene3D" id="2.60.40.10">
    <property type="entry name" value="Immunoglobulins"/>
    <property type="match status" value="1"/>
</dbReference>
<dbReference type="InterPro" id="IPR008979">
    <property type="entry name" value="Galactose-bd-like_sf"/>
</dbReference>
<dbReference type="SMART" id="SM00612">
    <property type="entry name" value="Kelch"/>
    <property type="match status" value="3"/>
</dbReference>
<dbReference type="STRING" id="41688.A0A2N3NH04"/>
<evidence type="ECO:0000256" key="3">
    <source>
        <dbReference type="SAM" id="SignalP"/>
    </source>
</evidence>
<evidence type="ECO:0000313" key="5">
    <source>
        <dbReference type="EMBL" id="PKS11720.1"/>
    </source>
</evidence>
<gene>
    <name evidence="5" type="ORF">jhhlp_001708</name>
</gene>
<evidence type="ECO:0000259" key="4">
    <source>
        <dbReference type="PROSITE" id="PS50022"/>
    </source>
</evidence>
<dbReference type="OrthoDB" id="2019572at2759"/>
<protein>
    <recommendedName>
        <fullName evidence="4">F5/8 type C domain-containing protein</fullName>
    </recommendedName>
</protein>
<evidence type="ECO:0000313" key="6">
    <source>
        <dbReference type="Proteomes" id="UP000233524"/>
    </source>
</evidence>
<dbReference type="CDD" id="cd02851">
    <property type="entry name" value="E_set_GO_C"/>
    <property type="match status" value="1"/>
</dbReference>
<dbReference type="PANTHER" id="PTHR32208">
    <property type="entry name" value="SECRETED PROTEIN-RELATED"/>
    <property type="match status" value="1"/>
</dbReference>
<keyword evidence="1 3" id="KW-0732">Signal</keyword>
<dbReference type="VEuPathDB" id="FungiDB:jhhlp_001708"/>
<dbReference type="InterPro" id="IPR009880">
    <property type="entry name" value="Glyoxal_oxidase_N"/>
</dbReference>
<feature type="region of interest" description="Disordered" evidence="2">
    <location>
        <begin position="601"/>
        <end position="620"/>
    </location>
</feature>
<sequence length="655" mass="71042">MLCKIWIAAALIQLSLAQNSYPWATSIPRDGWTVVADSEQPGNEAHYAIDEDQGTFWHTPYDPDGPLPHWIEVDLGQRRVVNGISYVPRQDGVNNGNIGDHEIHLSDDGENWGDPVAYGVYLDDKTTKTTFFSSKVARYVRIIALSEAQNQGHTWTSVADLYVYSPDLNLNPDDFRPPNPATEGRWEVTVDFSIVPVAGAHARDGTFVFWSASRPDDYPDGSDSTETIEWNPVNGDITQRTVANTNHDMFCPGISMDVDGLIIVTGGNDNKRTSVYNPEDNQWSGYPDMTIGRGYQAQTLLADGRTWVIGGSWSGPKGGKNGEIWDGREWRALPGCDVTPMLTEDAGGIWRSDNHGWIFAWSDNTIFQAGPSKSMHWYSVEGDGSVNDAGFRADDNHAMCGMAAMFDAAAGKIFTAGGAPSYEDTDATNHANLIQIGDPNTQAQVTKLPNMSYARSFGNAVVLPDGKVLVVGGQAYAKPFKDETAALPCELFDPQTNSFTLVAPIAAARVYHSIALLLADGTVLSGGGGLCGKGCKENHFDAQIWSPPYLFNSDGSKAERPVITSVETRSIRPGDDLVVETNTEATFALVRYGSATHGVNTDQRRVPLSGSSDGNTYRLSTPDDAGKLLPGYWMLFAMNPAGVPSVAETVQVLIP</sequence>
<dbReference type="InterPro" id="IPR000421">
    <property type="entry name" value="FA58C"/>
</dbReference>
<dbReference type="InterPro" id="IPR037293">
    <property type="entry name" value="Gal_Oxidase_central_sf"/>
</dbReference>
<dbReference type="AlphaFoldDB" id="A0A2N3NH04"/>
<dbReference type="SMART" id="SM00231">
    <property type="entry name" value="FA58C"/>
    <property type="match status" value="1"/>
</dbReference>
<feature type="chain" id="PRO_5014865524" description="F5/8 type C domain-containing protein" evidence="3">
    <location>
        <begin position="18"/>
        <end position="655"/>
    </location>
</feature>
<dbReference type="InterPro" id="IPR011043">
    <property type="entry name" value="Gal_Oxase/kelch_b-propeller"/>
</dbReference>
<dbReference type="Proteomes" id="UP000233524">
    <property type="component" value="Unassembled WGS sequence"/>
</dbReference>
<dbReference type="PROSITE" id="PS50022">
    <property type="entry name" value="FA58C_3"/>
    <property type="match status" value="1"/>
</dbReference>
<dbReference type="Pfam" id="PF00754">
    <property type="entry name" value="F5_F8_type_C"/>
    <property type="match status" value="1"/>
</dbReference>
<keyword evidence="6" id="KW-1185">Reference proteome</keyword>
<dbReference type="Pfam" id="PF09118">
    <property type="entry name" value="GO-like_E_set"/>
    <property type="match status" value="1"/>
</dbReference>
<dbReference type="SUPFAM" id="SSF49785">
    <property type="entry name" value="Galactose-binding domain-like"/>
    <property type="match status" value="1"/>
</dbReference>
<name>A0A2N3NH04_9PEZI</name>
<dbReference type="InterPro" id="IPR006652">
    <property type="entry name" value="Kelch_1"/>
</dbReference>
<proteinExistence type="predicted"/>
<dbReference type="SUPFAM" id="SSF81296">
    <property type="entry name" value="E set domains"/>
    <property type="match status" value="1"/>
</dbReference>
<evidence type="ECO:0000256" key="2">
    <source>
        <dbReference type="SAM" id="MobiDB-lite"/>
    </source>
</evidence>
<feature type="compositionally biased region" description="Polar residues" evidence="2">
    <location>
        <begin position="609"/>
        <end position="619"/>
    </location>
</feature>
<evidence type="ECO:0000256" key="1">
    <source>
        <dbReference type="ARBA" id="ARBA00022729"/>
    </source>
</evidence>
<dbReference type="InterPro" id="IPR013783">
    <property type="entry name" value="Ig-like_fold"/>
</dbReference>
<dbReference type="Gene3D" id="2.60.120.260">
    <property type="entry name" value="Galactose-binding domain-like"/>
    <property type="match status" value="1"/>
</dbReference>
<dbReference type="SUPFAM" id="SSF50965">
    <property type="entry name" value="Galactose oxidase, central domain"/>
    <property type="match status" value="1"/>
</dbReference>